<evidence type="ECO:0000313" key="2">
    <source>
        <dbReference type="Proteomes" id="UP001623591"/>
    </source>
</evidence>
<dbReference type="Proteomes" id="UP001623591">
    <property type="component" value="Unassembled WGS sequence"/>
</dbReference>
<proteinExistence type="predicted"/>
<evidence type="ECO:0000313" key="1">
    <source>
        <dbReference type="EMBL" id="MFL0246081.1"/>
    </source>
</evidence>
<organism evidence="1 2">
    <name type="scientific">Candidatus Clostridium stratigraminis</name>
    <dbReference type="NCBI Taxonomy" id="3381661"/>
    <lineage>
        <taxon>Bacteria</taxon>
        <taxon>Bacillati</taxon>
        <taxon>Bacillota</taxon>
        <taxon>Clostridia</taxon>
        <taxon>Eubacteriales</taxon>
        <taxon>Clostridiaceae</taxon>
        <taxon>Clostridium</taxon>
    </lineage>
</organism>
<protein>
    <submittedName>
        <fullName evidence="1">Uncharacterized protein</fullName>
    </submittedName>
</protein>
<dbReference type="EMBL" id="JBJHZZ010000001">
    <property type="protein sequence ID" value="MFL0246081.1"/>
    <property type="molecule type" value="Genomic_DNA"/>
</dbReference>
<name>A0ABW8T0H1_9CLOT</name>
<keyword evidence="2" id="KW-1185">Reference proteome</keyword>
<accession>A0ABW8T0H1</accession>
<comment type="caution">
    <text evidence="1">The sequence shown here is derived from an EMBL/GenBank/DDBJ whole genome shotgun (WGS) entry which is preliminary data.</text>
</comment>
<sequence>MKFDLQTALGFAKFFYPEVIEVDGCFILKDKYDEVTYRKLLQECNNNKTIIEKMMNLYEIRDFFHINTVFDENKDEQITALQI</sequence>
<reference evidence="1 2" key="1">
    <citation type="submission" date="2024-11" db="EMBL/GenBank/DDBJ databases">
        <authorList>
            <person name="Heng Y.C."/>
            <person name="Lim A.C.H."/>
            <person name="Lee J.K.Y."/>
            <person name="Kittelmann S."/>
        </authorList>
    </citation>
    <scope>NUCLEOTIDE SEQUENCE [LARGE SCALE GENOMIC DNA]</scope>
    <source>
        <strain evidence="1 2">WILCCON 0185</strain>
    </source>
</reference>
<gene>
    <name evidence="1" type="ORF">ACJDUG_03700</name>
</gene>